<dbReference type="EMBL" id="JAOPMD010000001">
    <property type="protein sequence ID" value="MDH7898707.1"/>
    <property type="molecule type" value="Genomic_DNA"/>
</dbReference>
<gene>
    <name evidence="1" type="ORF">OB936_00455</name>
</gene>
<sequence>MVNGIFNFHDMSTKPQILTGHTDIVRQYLTDEERAKLAPGQLAPEQRTEDGKVLHTVEVLTDYERFGRVSTECFNVQIPECPELERVKLGTQVRFDDDFAAVLRTRREGGSSVVFQASGMRIVGNVIPAKPGE</sequence>
<dbReference type="RefSeq" id="WP_281087945.1">
    <property type="nucleotide sequence ID" value="NZ_JAOPLX010000001.1"/>
</dbReference>
<evidence type="ECO:0000313" key="1">
    <source>
        <dbReference type="EMBL" id="MDH7898707.1"/>
    </source>
</evidence>
<organism evidence="1 2">
    <name type="scientific">Bifidobacterium catenulatum subsp. kashiwanohense</name>
    <dbReference type="NCBI Taxonomy" id="630129"/>
    <lineage>
        <taxon>Bacteria</taxon>
        <taxon>Bacillati</taxon>
        <taxon>Actinomycetota</taxon>
        <taxon>Actinomycetes</taxon>
        <taxon>Bifidobacteriales</taxon>
        <taxon>Bifidobacteriaceae</taxon>
        <taxon>Bifidobacterium</taxon>
    </lineage>
</organism>
<proteinExistence type="predicted"/>
<evidence type="ECO:0000313" key="2">
    <source>
        <dbReference type="Proteomes" id="UP001157379"/>
    </source>
</evidence>
<reference evidence="1" key="1">
    <citation type="journal article" date="2023" name="Gut Microbes">
        <title>Characterization of Bifidobacterium kashiwanohense that utilizes both milk- and plant-derived oligosaccharides.</title>
        <authorList>
            <person name="Orihara K."/>
            <person name="Yahagi K."/>
            <person name="Saito Y."/>
            <person name="Watanabe Y."/>
            <person name="Sasai T."/>
            <person name="Hara T."/>
            <person name="Tsukuda N."/>
            <person name="Oki K."/>
            <person name="Fujimoto J."/>
            <person name="Matsuki T."/>
        </authorList>
    </citation>
    <scope>NUCLEOTIDE SEQUENCE</scope>
    <source>
        <strain evidence="1">YIT 13057</strain>
    </source>
</reference>
<reference evidence="1" key="2">
    <citation type="submission" date="2023-04" db="EMBL/GenBank/DDBJ databases">
        <authorList>
            <person name="Orihara K."/>
        </authorList>
    </citation>
    <scope>NUCLEOTIDE SEQUENCE</scope>
    <source>
        <strain evidence="1">YIT 13057</strain>
    </source>
</reference>
<dbReference type="Proteomes" id="UP001157379">
    <property type="component" value="Unassembled WGS sequence"/>
</dbReference>
<comment type="caution">
    <text evidence="1">The sequence shown here is derived from an EMBL/GenBank/DDBJ whole genome shotgun (WGS) entry which is preliminary data.</text>
</comment>
<name>A0AAJ1UMS5_9BIFI</name>
<dbReference type="AlphaFoldDB" id="A0AAJ1UMS5"/>
<accession>A0AAJ1UMS5</accession>
<protein>
    <submittedName>
        <fullName evidence="1">Uncharacterized protein</fullName>
    </submittedName>
</protein>